<reference evidence="1 2" key="1">
    <citation type="submission" date="2014-03" db="EMBL/GenBank/DDBJ databases">
        <authorList>
            <person name="Yoder B.A."/>
            <person name="Colicchio M.A."/>
            <person name="Schafer C.E."/>
            <person name="Abrahim M.R."/>
            <person name="Adkins N.L."/>
            <person name="Burke K.A."/>
            <person name="Churilla B.M."/>
            <person name="Cohen K.L."/>
            <person name="Fasoranti T.O."/>
            <person name="Genkil J.S."/>
            <person name="Kramer Z.J."/>
            <person name="Prout A.K."/>
            <person name="Schwarz A.G."/>
            <person name="Tish M."/>
            <person name="Vispute N."/>
            <person name="Wilkes K.E."/>
            <person name="Williams C.R."/>
            <person name="Xiao X."/>
            <person name="Yu V.J."/>
            <person name="Lapin J.S."/>
            <person name="Ott C.T."/>
            <person name="Walburn T.D."/>
            <person name="Bradley K.W."/>
            <person name="Clarke D.Q."/>
            <person name="Lewis M.F."/>
            <person name="Barker L.P."/>
            <person name="Bailey C."/>
            <person name="Asai D.J."/>
            <person name="Bowman C.A."/>
            <person name="Russell D.A."/>
            <person name="Pope W.H."/>
            <person name="Jacobs-Sera D."/>
            <person name="Hendrix R.W."/>
            <person name="Hatfull G.F."/>
        </authorList>
    </citation>
    <scope>NUCLEOTIDE SEQUENCE [LARGE SCALE GENOMIC DNA]</scope>
</reference>
<dbReference type="GeneID" id="23679556"/>
<evidence type="ECO:0000313" key="1">
    <source>
        <dbReference type="EMBL" id="AID58870.1"/>
    </source>
</evidence>
<keyword evidence="2" id="KW-1185">Reference proteome</keyword>
<dbReference type="Proteomes" id="UP000027491">
    <property type="component" value="Segment"/>
</dbReference>
<protein>
    <submittedName>
        <fullName evidence="1">Uncharacterized protein</fullName>
    </submittedName>
</protein>
<dbReference type="RefSeq" id="YP_009124793.1">
    <property type="nucleotide sequence ID" value="NC_026590.1"/>
</dbReference>
<gene>
    <name evidence="1" type="primary">50</name>
    <name evidence="1" type="ORF">PBI_GAIA_50</name>
</gene>
<accession>A0A068F8N7</accession>
<organism evidence="1 2">
    <name type="scientific">Mycobacterium phage Gaia</name>
    <dbReference type="NCBI Taxonomy" id="1486472"/>
    <lineage>
        <taxon>Viruses</taxon>
        <taxon>Duplodnaviria</taxon>
        <taxon>Heunggongvirae</taxon>
        <taxon>Uroviricota</taxon>
        <taxon>Caudoviricetes</taxon>
        <taxon>Gaiavirus</taxon>
        <taxon>Gaiavirus gaia</taxon>
    </lineage>
</organism>
<name>A0A068F8N7_9CAUD</name>
<evidence type="ECO:0000313" key="2">
    <source>
        <dbReference type="Proteomes" id="UP000027491"/>
    </source>
</evidence>
<dbReference type="EMBL" id="KJ567043">
    <property type="protein sequence ID" value="AID58870.1"/>
    <property type="molecule type" value="Genomic_DNA"/>
</dbReference>
<proteinExistence type="predicted"/>
<sequence length="115" mass="12770">MSIRARYIEALESALLEVYLTPHSRSAAAVAPRLADVLLALDGLAVVELPERPSEYWGPNSEPQWNHYPFTRVNGREVEVGARCEHVYRINPHEARIHAADLLEAANLAENGAES</sequence>
<dbReference type="KEGG" id="vg:23679556"/>